<evidence type="ECO:0000313" key="2">
    <source>
        <dbReference type="EMBL" id="ROZ82327.1"/>
    </source>
</evidence>
<feature type="region of interest" description="Disordered" evidence="1">
    <location>
        <begin position="1"/>
        <end position="84"/>
    </location>
</feature>
<evidence type="ECO:0000256" key="1">
    <source>
        <dbReference type="SAM" id="MobiDB-lite"/>
    </source>
</evidence>
<reference evidence="2 3" key="1">
    <citation type="submission" date="2018-11" db="EMBL/GenBank/DDBJ databases">
        <authorList>
            <person name="Jang G.I."/>
            <person name="Hwang C.Y."/>
        </authorList>
    </citation>
    <scope>NUCLEOTIDE SEQUENCE [LARGE SCALE GENOMIC DNA]</scope>
    <source>
        <strain evidence="2 3">SSM26</strain>
    </source>
</reference>
<keyword evidence="3" id="KW-1185">Reference proteome</keyword>
<dbReference type="EMBL" id="RKKU01000023">
    <property type="protein sequence ID" value="ROZ82327.1"/>
    <property type="molecule type" value="Genomic_DNA"/>
</dbReference>
<name>A0ABX9XEY7_9PSED</name>
<evidence type="ECO:0000313" key="3">
    <source>
        <dbReference type="Proteomes" id="UP000275199"/>
    </source>
</evidence>
<proteinExistence type="predicted"/>
<sequence length="84" mass="9655">MLIPGIPPAGAQHDPVKVKRQVEPTQESKSVDNATSSPVERRQRDNGRWPERRRKRRRQPRLEQAPAEHEFDLPTKGLLVDIEA</sequence>
<protein>
    <submittedName>
        <fullName evidence="2">Uncharacterized protein</fullName>
    </submittedName>
</protein>
<dbReference type="Proteomes" id="UP000275199">
    <property type="component" value="Unassembled WGS sequence"/>
</dbReference>
<dbReference type="RefSeq" id="WP_123890714.1">
    <property type="nucleotide sequence ID" value="NZ_JBPYCX010000013.1"/>
</dbReference>
<accession>A0ABX9XEY7</accession>
<comment type="caution">
    <text evidence="2">The sequence shown here is derived from an EMBL/GenBank/DDBJ whole genome shotgun (WGS) entry which is preliminary data.</text>
</comment>
<organism evidence="2 3">
    <name type="scientific">Pseudomonas neustonica</name>
    <dbReference type="NCBI Taxonomy" id="2487346"/>
    <lineage>
        <taxon>Bacteria</taxon>
        <taxon>Pseudomonadati</taxon>
        <taxon>Pseudomonadota</taxon>
        <taxon>Gammaproteobacteria</taxon>
        <taxon>Pseudomonadales</taxon>
        <taxon>Pseudomonadaceae</taxon>
        <taxon>Pseudomonas</taxon>
    </lineage>
</organism>
<feature type="compositionally biased region" description="Polar residues" evidence="1">
    <location>
        <begin position="23"/>
        <end position="38"/>
    </location>
</feature>
<gene>
    <name evidence="2" type="ORF">EF096_15585</name>
</gene>
<feature type="compositionally biased region" description="Basic and acidic residues" evidence="1">
    <location>
        <begin position="39"/>
        <end position="50"/>
    </location>
</feature>